<dbReference type="GO" id="GO:0016491">
    <property type="term" value="F:oxidoreductase activity"/>
    <property type="evidence" value="ECO:0007669"/>
    <property type="project" value="UniProtKB-KW"/>
</dbReference>
<evidence type="ECO:0000313" key="3">
    <source>
        <dbReference type="EMBL" id="PWQ97664.1"/>
    </source>
</evidence>
<dbReference type="Pfam" id="PF00248">
    <property type="entry name" value="Aldo_ket_red"/>
    <property type="match status" value="1"/>
</dbReference>
<organism evidence="3 4">
    <name type="scientific">Leucothrix pacifica</name>
    <dbReference type="NCBI Taxonomy" id="1247513"/>
    <lineage>
        <taxon>Bacteria</taxon>
        <taxon>Pseudomonadati</taxon>
        <taxon>Pseudomonadota</taxon>
        <taxon>Gammaproteobacteria</taxon>
        <taxon>Thiotrichales</taxon>
        <taxon>Thiotrichaceae</taxon>
        <taxon>Leucothrix</taxon>
    </lineage>
</organism>
<dbReference type="RefSeq" id="WP_109837479.1">
    <property type="nucleotide sequence ID" value="NZ_QGKM01000023.1"/>
</dbReference>
<dbReference type="Gene3D" id="3.20.20.100">
    <property type="entry name" value="NADP-dependent oxidoreductase domain"/>
    <property type="match status" value="1"/>
</dbReference>
<dbReference type="SUPFAM" id="SSF51430">
    <property type="entry name" value="NAD(P)-linked oxidoreductase"/>
    <property type="match status" value="1"/>
</dbReference>
<dbReference type="AlphaFoldDB" id="A0A317CGH4"/>
<evidence type="ECO:0000256" key="1">
    <source>
        <dbReference type="ARBA" id="ARBA00023002"/>
    </source>
</evidence>
<dbReference type="OrthoDB" id="9772407at2"/>
<dbReference type="PANTHER" id="PTHR43364:SF4">
    <property type="entry name" value="NAD(P)-LINKED OXIDOREDUCTASE SUPERFAMILY PROTEIN"/>
    <property type="match status" value="1"/>
</dbReference>
<reference evidence="3 4" key="1">
    <citation type="submission" date="2018-05" db="EMBL/GenBank/DDBJ databases">
        <title>Leucothrix arctica sp. nov., isolated from Arctic seawater.</title>
        <authorList>
            <person name="Choi A."/>
            <person name="Baek K."/>
        </authorList>
    </citation>
    <scope>NUCLEOTIDE SEQUENCE [LARGE SCALE GENOMIC DNA]</scope>
    <source>
        <strain evidence="3 4">JCM 18388</strain>
    </source>
</reference>
<protein>
    <submittedName>
        <fullName evidence="3">Aldo/keto reductase</fullName>
    </submittedName>
</protein>
<evidence type="ECO:0000313" key="4">
    <source>
        <dbReference type="Proteomes" id="UP000245539"/>
    </source>
</evidence>
<evidence type="ECO:0000259" key="2">
    <source>
        <dbReference type="Pfam" id="PF00248"/>
    </source>
</evidence>
<sequence>MTLLPFAESIKAIHAALDNGIALFDTAAAYSAGHSERLLGKALKHHPEAVVVTKIGIGINEQSKVLSFDEFEASSVISAIEASLKRLDRDCVDVVMLHLNSLSATQAAPLFDEMEKAQHAGKIKSFGWSTDFTANAKAMASHPGFVAIEHAMHVLMDAPNMQQVVHDHDLYALIRSPLAMGLLSGKYTVDSTLPSGDIRTNNQEWTKYYIDGKPNPDYIERFDAVRELIQSDGRTAVQGALAWLWAKHPRNIPIPGARTVKQIEGLATALRFGPLPTSVMQEVDALVGDAFISDGESER</sequence>
<proteinExistence type="predicted"/>
<keyword evidence="4" id="KW-1185">Reference proteome</keyword>
<feature type="domain" description="NADP-dependent oxidoreductase" evidence="2">
    <location>
        <begin position="5"/>
        <end position="286"/>
    </location>
</feature>
<dbReference type="Proteomes" id="UP000245539">
    <property type="component" value="Unassembled WGS sequence"/>
</dbReference>
<dbReference type="GO" id="GO:0005829">
    <property type="term" value="C:cytosol"/>
    <property type="evidence" value="ECO:0007669"/>
    <property type="project" value="TreeGrafter"/>
</dbReference>
<comment type="caution">
    <text evidence="3">The sequence shown here is derived from an EMBL/GenBank/DDBJ whole genome shotgun (WGS) entry which is preliminary data.</text>
</comment>
<accession>A0A317CGH4</accession>
<dbReference type="PANTHER" id="PTHR43364">
    <property type="entry name" value="NADH-SPECIFIC METHYLGLYOXAL REDUCTASE-RELATED"/>
    <property type="match status" value="1"/>
</dbReference>
<dbReference type="InterPro" id="IPR023210">
    <property type="entry name" value="NADP_OxRdtase_dom"/>
</dbReference>
<dbReference type="InterPro" id="IPR036812">
    <property type="entry name" value="NAD(P)_OxRdtase_dom_sf"/>
</dbReference>
<dbReference type="EMBL" id="QGKM01000023">
    <property type="protein sequence ID" value="PWQ97664.1"/>
    <property type="molecule type" value="Genomic_DNA"/>
</dbReference>
<keyword evidence="1" id="KW-0560">Oxidoreductase</keyword>
<gene>
    <name evidence="3" type="ORF">DKW60_09795</name>
</gene>
<dbReference type="InterPro" id="IPR050523">
    <property type="entry name" value="AKR_Detox_Biosynth"/>
</dbReference>
<name>A0A317CGH4_9GAMM</name>